<organism evidence="1 2">
    <name type="scientific">Mycena rosella</name>
    <name type="common">Pink bonnet</name>
    <name type="synonym">Agaricus rosellus</name>
    <dbReference type="NCBI Taxonomy" id="1033263"/>
    <lineage>
        <taxon>Eukaryota</taxon>
        <taxon>Fungi</taxon>
        <taxon>Dikarya</taxon>
        <taxon>Basidiomycota</taxon>
        <taxon>Agaricomycotina</taxon>
        <taxon>Agaricomycetes</taxon>
        <taxon>Agaricomycetidae</taxon>
        <taxon>Agaricales</taxon>
        <taxon>Marasmiineae</taxon>
        <taxon>Mycenaceae</taxon>
        <taxon>Mycena</taxon>
    </lineage>
</organism>
<protein>
    <submittedName>
        <fullName evidence="1">Uncharacterized protein</fullName>
    </submittedName>
</protein>
<reference evidence="1" key="1">
    <citation type="submission" date="2023-03" db="EMBL/GenBank/DDBJ databases">
        <title>Massive genome expansion in bonnet fungi (Mycena s.s.) driven by repeated elements and novel gene families across ecological guilds.</title>
        <authorList>
            <consortium name="Lawrence Berkeley National Laboratory"/>
            <person name="Harder C.B."/>
            <person name="Miyauchi S."/>
            <person name="Viragh M."/>
            <person name="Kuo A."/>
            <person name="Thoen E."/>
            <person name="Andreopoulos B."/>
            <person name="Lu D."/>
            <person name="Skrede I."/>
            <person name="Drula E."/>
            <person name="Henrissat B."/>
            <person name="Morin E."/>
            <person name="Kohler A."/>
            <person name="Barry K."/>
            <person name="LaButti K."/>
            <person name="Morin E."/>
            <person name="Salamov A."/>
            <person name="Lipzen A."/>
            <person name="Mereny Z."/>
            <person name="Hegedus B."/>
            <person name="Baldrian P."/>
            <person name="Stursova M."/>
            <person name="Weitz H."/>
            <person name="Taylor A."/>
            <person name="Grigoriev I.V."/>
            <person name="Nagy L.G."/>
            <person name="Martin F."/>
            <person name="Kauserud H."/>
        </authorList>
    </citation>
    <scope>NUCLEOTIDE SEQUENCE</scope>
    <source>
        <strain evidence="1">CBHHK067</strain>
    </source>
</reference>
<dbReference type="EMBL" id="JARKIE010000497">
    <property type="protein sequence ID" value="KAJ7632042.1"/>
    <property type="molecule type" value="Genomic_DNA"/>
</dbReference>
<comment type="caution">
    <text evidence="1">The sequence shown here is derived from an EMBL/GenBank/DDBJ whole genome shotgun (WGS) entry which is preliminary data.</text>
</comment>
<keyword evidence="2" id="KW-1185">Reference proteome</keyword>
<evidence type="ECO:0000313" key="2">
    <source>
        <dbReference type="Proteomes" id="UP001221757"/>
    </source>
</evidence>
<evidence type="ECO:0000313" key="1">
    <source>
        <dbReference type="EMBL" id="KAJ7632042.1"/>
    </source>
</evidence>
<proteinExistence type="predicted"/>
<sequence length="228" mass="26061">MQPRVAVHALHEPDIADGDIMNGRGEDRQRGAGCTRLRQVADAATLRKFEMRISARIGRREGSSKSPATIQSTISMHNFKASAGDQGSLTESVLSRSPDRARLSFYLTDHYRDSKESEKRIRIHQRRTRRATRRRIQMGMEPGYIRAAVLKISLSSSGGSPFIEVVRIAVMVKKKVRETPTMLPQQRVNRHRHRRVSWLHKFRWVRVGARLTYGPPSGLHHISSFFLE</sequence>
<name>A0AAD7BVR3_MYCRO</name>
<dbReference type="Proteomes" id="UP001221757">
    <property type="component" value="Unassembled WGS sequence"/>
</dbReference>
<accession>A0AAD7BVR3</accession>
<gene>
    <name evidence="1" type="ORF">B0H17DRAFT_1150019</name>
</gene>
<dbReference type="AlphaFoldDB" id="A0AAD7BVR3"/>